<dbReference type="AlphaFoldDB" id="A0A4Y2B4W4"/>
<evidence type="ECO:0000313" key="2">
    <source>
        <dbReference type="Proteomes" id="UP000499080"/>
    </source>
</evidence>
<comment type="caution">
    <text evidence="1">The sequence shown here is derived from an EMBL/GenBank/DDBJ whole genome shotgun (WGS) entry which is preliminary data.</text>
</comment>
<gene>
    <name evidence="1" type="ORF">AVEN_270516_1</name>
</gene>
<protein>
    <submittedName>
        <fullName evidence="1">Uncharacterized protein</fullName>
    </submittedName>
</protein>
<dbReference type="Proteomes" id="UP000499080">
    <property type="component" value="Unassembled WGS sequence"/>
</dbReference>
<name>A0A4Y2B4W4_ARAVE</name>
<reference evidence="1 2" key="1">
    <citation type="journal article" date="2019" name="Sci. Rep.">
        <title>Orb-weaving spider Araneus ventricosus genome elucidates the spidroin gene catalogue.</title>
        <authorList>
            <person name="Kono N."/>
            <person name="Nakamura H."/>
            <person name="Ohtoshi R."/>
            <person name="Moran D.A.P."/>
            <person name="Shinohara A."/>
            <person name="Yoshida Y."/>
            <person name="Fujiwara M."/>
            <person name="Mori M."/>
            <person name="Tomita M."/>
            <person name="Arakawa K."/>
        </authorList>
    </citation>
    <scope>NUCLEOTIDE SEQUENCE [LARGE SCALE GENOMIC DNA]</scope>
</reference>
<organism evidence="1 2">
    <name type="scientific">Araneus ventricosus</name>
    <name type="common">Orbweaver spider</name>
    <name type="synonym">Epeira ventricosa</name>
    <dbReference type="NCBI Taxonomy" id="182803"/>
    <lineage>
        <taxon>Eukaryota</taxon>
        <taxon>Metazoa</taxon>
        <taxon>Ecdysozoa</taxon>
        <taxon>Arthropoda</taxon>
        <taxon>Chelicerata</taxon>
        <taxon>Arachnida</taxon>
        <taxon>Araneae</taxon>
        <taxon>Araneomorphae</taxon>
        <taxon>Entelegynae</taxon>
        <taxon>Araneoidea</taxon>
        <taxon>Araneidae</taxon>
        <taxon>Araneus</taxon>
    </lineage>
</organism>
<proteinExistence type="predicted"/>
<sequence>MAMYPICLERIGRKPLTVDGKGRKKRIIINLFVHQSKTLFMGFYRFILPHLNKYIKLSQSREILLHLLHAQLFDLIKQFLVFFIKHKIVAKLTTYEDITKLDVGDTSSHLPDKLIFIDTEGSKTVQENSCEAFGSKDPSKEFLNKELSDNLINSWTIYQKSLEASKRTVFAVASSAAVSVSVSFDSTVVPVTASSYSAAVSVPVSST</sequence>
<accession>A0A4Y2B4W4</accession>
<dbReference type="EMBL" id="BGPR01000052">
    <property type="protein sequence ID" value="GBL87240.1"/>
    <property type="molecule type" value="Genomic_DNA"/>
</dbReference>
<keyword evidence="2" id="KW-1185">Reference proteome</keyword>
<evidence type="ECO:0000313" key="1">
    <source>
        <dbReference type="EMBL" id="GBL87240.1"/>
    </source>
</evidence>